<name>A0AAX4HNS8_9BACT</name>
<protein>
    <recommendedName>
        <fullName evidence="4">Porin</fullName>
    </recommendedName>
</protein>
<dbReference type="Proteomes" id="UP001324634">
    <property type="component" value="Chromosome"/>
</dbReference>
<sequence>MKSMIAVAGLLAVSAASAQELKFGDVNYFFKAHQQNVTFDFSQRYYKSADKDNNNAETRGNLFAATYTYAFTDQFNAFAGLDYIINNQTEDKTNGQNSYYSNGLANPTLGLNYRALNQTSSRYNLDFGLVGKFHIEQAKRGSFGPGPKDGNYAEGRNSLELNARMGRKWNEANEWQLAAGFIYFQDGDYKQRSAAGNTTVDQDSSQDIYLRATYQYRPVNEFMVLLSAQATRVGEVDGDIKNDEHVDMDFRFTAKYLVTETFIAKFNYGMSRNSDYDIQPDGGVKNEEKKRRENFFGLGVDFLF</sequence>
<evidence type="ECO:0008006" key="4">
    <source>
        <dbReference type="Google" id="ProtNLM"/>
    </source>
</evidence>
<organism evidence="2 3">
    <name type="scientific">Peredibacter starrii</name>
    <dbReference type="NCBI Taxonomy" id="28202"/>
    <lineage>
        <taxon>Bacteria</taxon>
        <taxon>Pseudomonadati</taxon>
        <taxon>Bdellovibrionota</taxon>
        <taxon>Bacteriovoracia</taxon>
        <taxon>Bacteriovoracales</taxon>
        <taxon>Bacteriovoracaceae</taxon>
        <taxon>Peredibacter</taxon>
    </lineage>
</organism>
<keyword evidence="1" id="KW-0732">Signal</keyword>
<evidence type="ECO:0000313" key="3">
    <source>
        <dbReference type="Proteomes" id="UP001324634"/>
    </source>
</evidence>
<reference evidence="2 3" key="1">
    <citation type="submission" date="2023-11" db="EMBL/GenBank/DDBJ databases">
        <title>Peredibacter starrii A3.12.</title>
        <authorList>
            <person name="Mitchell R.J."/>
        </authorList>
    </citation>
    <scope>NUCLEOTIDE SEQUENCE [LARGE SCALE GENOMIC DNA]</scope>
    <source>
        <strain evidence="2 3">A3.12</strain>
    </source>
</reference>
<keyword evidence="3" id="KW-1185">Reference proteome</keyword>
<dbReference type="KEGG" id="psti:SOO65_19965"/>
<feature type="signal peptide" evidence="1">
    <location>
        <begin position="1"/>
        <end position="18"/>
    </location>
</feature>
<evidence type="ECO:0000313" key="2">
    <source>
        <dbReference type="EMBL" id="WPU64975.1"/>
    </source>
</evidence>
<evidence type="ECO:0000256" key="1">
    <source>
        <dbReference type="SAM" id="SignalP"/>
    </source>
</evidence>
<proteinExistence type="predicted"/>
<dbReference type="EMBL" id="CP139487">
    <property type="protein sequence ID" value="WPU64975.1"/>
    <property type="molecule type" value="Genomic_DNA"/>
</dbReference>
<gene>
    <name evidence="2" type="ORF">SOO65_19965</name>
</gene>
<dbReference type="AlphaFoldDB" id="A0AAX4HNS8"/>
<dbReference type="RefSeq" id="WP_321394800.1">
    <property type="nucleotide sequence ID" value="NZ_CP139487.1"/>
</dbReference>
<accession>A0AAX4HNS8</accession>
<feature type="chain" id="PRO_5043858936" description="Porin" evidence="1">
    <location>
        <begin position="19"/>
        <end position="304"/>
    </location>
</feature>